<accession>A0A1I6IFQ2</accession>
<reference evidence="3 4" key="1">
    <citation type="submission" date="2016-10" db="EMBL/GenBank/DDBJ databases">
        <authorList>
            <person name="de Groot N.N."/>
        </authorList>
    </citation>
    <scope>NUCLEOTIDE SEQUENCE [LARGE SCALE GENOMIC DNA]</scope>
    <source>
        <strain evidence="3 4">743A</strain>
    </source>
</reference>
<evidence type="ECO:0000313" key="4">
    <source>
        <dbReference type="Proteomes" id="UP000199659"/>
    </source>
</evidence>
<dbReference type="RefSeq" id="WP_092559371.1">
    <property type="nucleotide sequence ID" value="NZ_FOYZ01000002.1"/>
</dbReference>
<dbReference type="EMBL" id="FOYZ01000002">
    <property type="protein sequence ID" value="SFR65150.1"/>
    <property type="molecule type" value="Genomic_DNA"/>
</dbReference>
<keyword evidence="4" id="KW-1185">Reference proteome</keyword>
<dbReference type="GO" id="GO:0005737">
    <property type="term" value="C:cytoplasm"/>
    <property type="evidence" value="ECO:0007669"/>
    <property type="project" value="TreeGrafter"/>
</dbReference>
<dbReference type="NCBIfam" id="NF003009">
    <property type="entry name" value="PRK03826.1"/>
    <property type="match status" value="1"/>
</dbReference>
<dbReference type="InterPro" id="IPR039356">
    <property type="entry name" value="YfbR/HDDC2"/>
</dbReference>
<organism evidence="3 4">
    <name type="scientific">Anaeromicropila populeti</name>
    <dbReference type="NCBI Taxonomy" id="37658"/>
    <lineage>
        <taxon>Bacteria</taxon>
        <taxon>Bacillati</taxon>
        <taxon>Bacillota</taxon>
        <taxon>Clostridia</taxon>
        <taxon>Lachnospirales</taxon>
        <taxon>Lachnospiraceae</taxon>
        <taxon>Anaeromicropila</taxon>
    </lineage>
</organism>
<dbReference type="Proteomes" id="UP000199659">
    <property type="component" value="Unassembled WGS sequence"/>
</dbReference>
<dbReference type="Pfam" id="PF12917">
    <property type="entry name" value="YfbR-like"/>
    <property type="match status" value="1"/>
</dbReference>
<dbReference type="SMART" id="SM00471">
    <property type="entry name" value="HDc"/>
    <property type="match status" value="1"/>
</dbReference>
<evidence type="ECO:0000256" key="1">
    <source>
        <dbReference type="ARBA" id="ARBA00022801"/>
    </source>
</evidence>
<keyword evidence="1" id="KW-0378">Hydrolase</keyword>
<dbReference type="AlphaFoldDB" id="A0A1I6IFQ2"/>
<dbReference type="InterPro" id="IPR003607">
    <property type="entry name" value="HD/PDEase_dom"/>
</dbReference>
<dbReference type="GO" id="GO:0002953">
    <property type="term" value="F:5'-deoxynucleotidase activity"/>
    <property type="evidence" value="ECO:0007669"/>
    <property type="project" value="InterPro"/>
</dbReference>
<dbReference type="OrthoDB" id="9812744at2"/>
<evidence type="ECO:0000313" key="3">
    <source>
        <dbReference type="EMBL" id="SFR65150.1"/>
    </source>
</evidence>
<proteinExistence type="predicted"/>
<sequence length="193" mass="22145">MNYHFFAMMSRMKYIERWSLMRNSVNENISEHSLEVAMITHALAVISNVRMGNSLNVEKAALIGMYHDCTEIITGDLPTPVKYHNTQLQEAFLQMEELAANRLLDLLPADMKGAYESVFFQAEEDEYLWKLKKAADKLSALVKCIEERKAGNSEFAKAEKALWQAVSDMHLREAEIFIELFLPSYSLTLDELS</sequence>
<protein>
    <submittedName>
        <fullName evidence="3">5'-deoxynucleotidase</fullName>
    </submittedName>
</protein>
<dbReference type="STRING" id="37658.SAMN05661086_00769"/>
<dbReference type="SUPFAM" id="SSF109604">
    <property type="entry name" value="HD-domain/PDEase-like"/>
    <property type="match status" value="1"/>
</dbReference>
<gene>
    <name evidence="3" type="ORF">SAMN05661086_00769</name>
</gene>
<feature type="domain" description="HD/PDEase" evidence="2">
    <location>
        <begin position="25"/>
        <end position="150"/>
    </location>
</feature>
<dbReference type="Gene3D" id="1.10.3210.10">
    <property type="entry name" value="Hypothetical protein af1432"/>
    <property type="match status" value="1"/>
</dbReference>
<name>A0A1I6IFQ2_9FIRM</name>
<evidence type="ECO:0000259" key="2">
    <source>
        <dbReference type="SMART" id="SM00471"/>
    </source>
</evidence>
<dbReference type="PANTHER" id="PTHR11845">
    <property type="entry name" value="5'-DEOXYNUCLEOTIDASE HDDC2"/>
    <property type="match status" value="1"/>
</dbReference>
<dbReference type="PANTHER" id="PTHR11845:SF13">
    <property type="entry name" value="5'-DEOXYNUCLEOTIDASE HDDC2"/>
    <property type="match status" value="1"/>
</dbReference>